<reference evidence="1" key="1">
    <citation type="submission" date="2018-05" db="EMBL/GenBank/DDBJ databases">
        <title>Draft genome of Mucuna pruriens seed.</title>
        <authorList>
            <person name="Nnadi N.E."/>
            <person name="Vos R."/>
            <person name="Hasami M.H."/>
            <person name="Devisetty U.K."/>
            <person name="Aguiy J.C."/>
        </authorList>
    </citation>
    <scope>NUCLEOTIDE SEQUENCE [LARGE SCALE GENOMIC DNA]</scope>
    <source>
        <strain evidence="1">JCA_2017</strain>
    </source>
</reference>
<keyword evidence="2" id="KW-1185">Reference proteome</keyword>
<protein>
    <recommendedName>
        <fullName evidence="3">CCHC-type domain-containing protein</fullName>
    </recommendedName>
</protein>
<feature type="non-terminal residue" evidence="1">
    <location>
        <position position="1"/>
    </location>
</feature>
<dbReference type="Proteomes" id="UP000257109">
    <property type="component" value="Unassembled WGS sequence"/>
</dbReference>
<dbReference type="EMBL" id="QJKJ01003662">
    <property type="protein sequence ID" value="RDX97416.1"/>
    <property type="molecule type" value="Genomic_DNA"/>
</dbReference>
<proteinExistence type="predicted"/>
<dbReference type="AlphaFoldDB" id="A0A371H406"/>
<gene>
    <name evidence="1" type="ORF">CR513_19812</name>
</gene>
<organism evidence="1 2">
    <name type="scientific">Mucuna pruriens</name>
    <name type="common">Velvet bean</name>
    <name type="synonym">Dolichos pruriens</name>
    <dbReference type="NCBI Taxonomy" id="157652"/>
    <lineage>
        <taxon>Eukaryota</taxon>
        <taxon>Viridiplantae</taxon>
        <taxon>Streptophyta</taxon>
        <taxon>Embryophyta</taxon>
        <taxon>Tracheophyta</taxon>
        <taxon>Spermatophyta</taxon>
        <taxon>Magnoliopsida</taxon>
        <taxon>eudicotyledons</taxon>
        <taxon>Gunneridae</taxon>
        <taxon>Pentapetalae</taxon>
        <taxon>rosids</taxon>
        <taxon>fabids</taxon>
        <taxon>Fabales</taxon>
        <taxon>Fabaceae</taxon>
        <taxon>Papilionoideae</taxon>
        <taxon>50 kb inversion clade</taxon>
        <taxon>NPAAA clade</taxon>
        <taxon>indigoferoid/millettioid clade</taxon>
        <taxon>Phaseoleae</taxon>
        <taxon>Mucuna</taxon>
    </lineage>
</organism>
<evidence type="ECO:0008006" key="3">
    <source>
        <dbReference type="Google" id="ProtNLM"/>
    </source>
</evidence>
<sequence length="264" mass="30616">MLQKDLKELPMKEFSSTLKVHEIKLKDGEKETPKGSLSKAFKAEKSFYKASKGEGSNEDDLSFISRKIHSMWKKKGGSRWNNYSKKFFNETKDKSLVVCYGCKKFRHLKSECSNLEKVKKKSFFNKKKKVLKRENEVQSEENKKLQEEKPINSLGVKPSKEVEQLQKEVIGLRESLLKFVNGFEYLDKILRTKRNPNDKSSIGYVKKRSTKTIAKNSSSHYNASNTFSTDKRRHKSVLVFKNMIIHVVDLLNIRKNTTIIVLGQ</sequence>
<accession>A0A371H406</accession>
<comment type="caution">
    <text evidence="1">The sequence shown here is derived from an EMBL/GenBank/DDBJ whole genome shotgun (WGS) entry which is preliminary data.</text>
</comment>
<name>A0A371H406_MUCPR</name>
<evidence type="ECO:0000313" key="2">
    <source>
        <dbReference type="Proteomes" id="UP000257109"/>
    </source>
</evidence>
<evidence type="ECO:0000313" key="1">
    <source>
        <dbReference type="EMBL" id="RDX97416.1"/>
    </source>
</evidence>